<dbReference type="InterPro" id="IPR011006">
    <property type="entry name" value="CheY-like_superfamily"/>
</dbReference>
<dbReference type="SMART" id="SM00448">
    <property type="entry name" value="REC"/>
    <property type="match status" value="1"/>
</dbReference>
<dbReference type="GO" id="GO:0000160">
    <property type="term" value="P:phosphorelay signal transduction system"/>
    <property type="evidence" value="ECO:0007669"/>
    <property type="project" value="InterPro"/>
</dbReference>
<organism evidence="3">
    <name type="scientific">anaerobic digester metagenome</name>
    <dbReference type="NCBI Taxonomy" id="1263854"/>
    <lineage>
        <taxon>unclassified sequences</taxon>
        <taxon>metagenomes</taxon>
        <taxon>ecological metagenomes</taxon>
    </lineage>
</organism>
<evidence type="ECO:0000256" key="1">
    <source>
        <dbReference type="ARBA" id="ARBA00022553"/>
    </source>
</evidence>
<protein>
    <submittedName>
        <fullName evidence="3">Transcriptional regulatory protein YycF</fullName>
    </submittedName>
</protein>
<gene>
    <name evidence="3" type="primary">yycF</name>
    <name evidence="3" type="ORF">SCFA_840002</name>
</gene>
<sequence length="123" mass="13771">MAKVLIVDDEKHIRLLYSEELKEEGYDVALAADGKDILQRIEREKPDVVVLDIKMVSTNGLDVLQEIRNKYYNLPVILCSAYGSYKVDIKSIAADAYVVKSSDLTELKNKIAQVLEASVPGKE</sequence>
<dbReference type="Gene3D" id="3.40.50.2300">
    <property type="match status" value="1"/>
</dbReference>
<dbReference type="Pfam" id="PF00072">
    <property type="entry name" value="Response_reg"/>
    <property type="match status" value="1"/>
</dbReference>
<dbReference type="InterPro" id="IPR001789">
    <property type="entry name" value="Sig_transdc_resp-reg_receiver"/>
</dbReference>
<dbReference type="PROSITE" id="PS50110">
    <property type="entry name" value="RESPONSE_REGULATORY"/>
    <property type="match status" value="1"/>
</dbReference>
<evidence type="ECO:0000313" key="3">
    <source>
        <dbReference type="EMBL" id="VFU18491.1"/>
    </source>
</evidence>
<keyword evidence="1" id="KW-0597">Phosphoprotein</keyword>
<evidence type="ECO:0000259" key="2">
    <source>
        <dbReference type="PROSITE" id="PS50110"/>
    </source>
</evidence>
<dbReference type="SUPFAM" id="SSF52172">
    <property type="entry name" value="CheY-like"/>
    <property type="match status" value="1"/>
</dbReference>
<reference evidence="3" key="1">
    <citation type="submission" date="2019-03" db="EMBL/GenBank/DDBJ databases">
        <authorList>
            <person name="Hao L."/>
        </authorList>
    </citation>
    <scope>NUCLEOTIDE SEQUENCE</scope>
</reference>
<dbReference type="PANTHER" id="PTHR44591">
    <property type="entry name" value="STRESS RESPONSE REGULATOR PROTEIN 1"/>
    <property type="match status" value="1"/>
</dbReference>
<accession>A0A485M5J4</accession>
<dbReference type="PANTHER" id="PTHR44591:SF18">
    <property type="entry name" value="REGULATORY PROTEIN"/>
    <property type="match status" value="1"/>
</dbReference>
<name>A0A485M5J4_9ZZZZ</name>
<feature type="domain" description="Response regulatory" evidence="2">
    <location>
        <begin position="3"/>
        <end position="115"/>
    </location>
</feature>
<dbReference type="AlphaFoldDB" id="A0A485M5J4"/>
<dbReference type="EMBL" id="CAADRM010000152">
    <property type="protein sequence ID" value="VFU18491.1"/>
    <property type="molecule type" value="Genomic_DNA"/>
</dbReference>
<dbReference type="InterPro" id="IPR050595">
    <property type="entry name" value="Bact_response_regulator"/>
</dbReference>
<proteinExistence type="predicted"/>
<dbReference type="CDD" id="cd17554">
    <property type="entry name" value="REC_TrrA-like"/>
    <property type="match status" value="1"/>
</dbReference>